<name>A0ABV0MRS6_9TELE</name>
<reference evidence="2 3" key="1">
    <citation type="submission" date="2021-06" db="EMBL/GenBank/DDBJ databases">
        <authorList>
            <person name="Palmer J.M."/>
        </authorList>
    </citation>
    <scope>NUCLEOTIDE SEQUENCE [LARGE SCALE GENOMIC DNA]</scope>
    <source>
        <strain evidence="2 3">GA_2019</strain>
        <tissue evidence="2">Muscle</tissue>
    </source>
</reference>
<evidence type="ECO:0000256" key="1">
    <source>
        <dbReference type="SAM" id="MobiDB-lite"/>
    </source>
</evidence>
<comment type="caution">
    <text evidence="2">The sequence shown here is derived from an EMBL/GenBank/DDBJ whole genome shotgun (WGS) entry which is preliminary data.</text>
</comment>
<feature type="region of interest" description="Disordered" evidence="1">
    <location>
        <begin position="76"/>
        <end position="95"/>
    </location>
</feature>
<sequence>PPGWKEQASKLGGICKGKRRICMKVIGPQCVPASSLFICNVKMDYSQRRCPNEQITPPLTNKWYDLLRRISQPYKENKRSWKTSVWPSSSRSKGN</sequence>
<proteinExistence type="predicted"/>
<organism evidence="2 3">
    <name type="scientific">Goodea atripinnis</name>
    <dbReference type="NCBI Taxonomy" id="208336"/>
    <lineage>
        <taxon>Eukaryota</taxon>
        <taxon>Metazoa</taxon>
        <taxon>Chordata</taxon>
        <taxon>Craniata</taxon>
        <taxon>Vertebrata</taxon>
        <taxon>Euteleostomi</taxon>
        <taxon>Actinopterygii</taxon>
        <taxon>Neopterygii</taxon>
        <taxon>Teleostei</taxon>
        <taxon>Neoteleostei</taxon>
        <taxon>Acanthomorphata</taxon>
        <taxon>Ovalentaria</taxon>
        <taxon>Atherinomorphae</taxon>
        <taxon>Cyprinodontiformes</taxon>
        <taxon>Goodeidae</taxon>
        <taxon>Goodea</taxon>
    </lineage>
</organism>
<protein>
    <submittedName>
        <fullName evidence="2">Uncharacterized protein</fullName>
    </submittedName>
</protein>
<dbReference type="Proteomes" id="UP001476798">
    <property type="component" value="Unassembled WGS sequence"/>
</dbReference>
<feature type="compositionally biased region" description="Polar residues" evidence="1">
    <location>
        <begin position="82"/>
        <end position="95"/>
    </location>
</feature>
<accession>A0ABV0MRS6</accession>
<keyword evidence="3" id="KW-1185">Reference proteome</keyword>
<evidence type="ECO:0000313" key="3">
    <source>
        <dbReference type="Proteomes" id="UP001476798"/>
    </source>
</evidence>
<feature type="non-terminal residue" evidence="2">
    <location>
        <position position="1"/>
    </location>
</feature>
<dbReference type="EMBL" id="JAHRIO010010869">
    <property type="protein sequence ID" value="MEQ2161793.1"/>
    <property type="molecule type" value="Genomic_DNA"/>
</dbReference>
<evidence type="ECO:0000313" key="2">
    <source>
        <dbReference type="EMBL" id="MEQ2161793.1"/>
    </source>
</evidence>
<gene>
    <name evidence="2" type="ORF">GOODEAATRI_013150</name>
</gene>